<evidence type="ECO:0000313" key="14">
    <source>
        <dbReference type="EMBL" id="CAD7274481.1"/>
    </source>
</evidence>
<dbReference type="GO" id="GO:0005886">
    <property type="term" value="C:plasma membrane"/>
    <property type="evidence" value="ECO:0007669"/>
    <property type="project" value="UniProtKB-SubCell"/>
</dbReference>
<evidence type="ECO:0000256" key="8">
    <source>
        <dbReference type="ARBA" id="ARBA00022737"/>
    </source>
</evidence>
<feature type="transmembrane region" description="Helical" evidence="12">
    <location>
        <begin position="40"/>
        <end position="61"/>
    </location>
</feature>
<dbReference type="OrthoDB" id="409725at2759"/>
<reference evidence="14" key="1">
    <citation type="submission" date="2020-11" db="EMBL/GenBank/DDBJ databases">
        <authorList>
            <person name="Tran Van P."/>
        </authorList>
    </citation>
    <scope>NUCLEOTIDE SEQUENCE</scope>
</reference>
<feature type="transmembrane region" description="Helical" evidence="12">
    <location>
        <begin position="169"/>
        <end position="190"/>
    </location>
</feature>
<evidence type="ECO:0000256" key="5">
    <source>
        <dbReference type="ARBA" id="ARBA00022475"/>
    </source>
</evidence>
<dbReference type="FunFam" id="1.20.1280.290:FF:000004">
    <property type="entry name" value="Sugar transporter SWEET"/>
    <property type="match status" value="1"/>
</dbReference>
<feature type="transmembrane region" description="Helical" evidence="12">
    <location>
        <begin position="130"/>
        <end position="149"/>
    </location>
</feature>
<dbReference type="Pfam" id="PF03083">
    <property type="entry name" value="MtN3_slv"/>
    <property type="match status" value="2"/>
</dbReference>
<evidence type="ECO:0000256" key="4">
    <source>
        <dbReference type="ARBA" id="ARBA00022448"/>
    </source>
</evidence>
<gene>
    <name evidence="14" type="ORF">NMOB1V02_LOCUS2312</name>
</gene>
<dbReference type="Proteomes" id="UP000678499">
    <property type="component" value="Unassembled WGS sequence"/>
</dbReference>
<evidence type="ECO:0000256" key="2">
    <source>
        <dbReference type="ARBA" id="ARBA00004653"/>
    </source>
</evidence>
<keyword evidence="15" id="KW-1185">Reference proteome</keyword>
<dbReference type="InterPro" id="IPR004316">
    <property type="entry name" value="SWEET_rpt"/>
</dbReference>
<evidence type="ECO:0000256" key="1">
    <source>
        <dbReference type="ARBA" id="ARBA00004651"/>
    </source>
</evidence>
<keyword evidence="4 12" id="KW-0813">Transport</keyword>
<dbReference type="InterPro" id="IPR047664">
    <property type="entry name" value="SWEET"/>
</dbReference>
<keyword evidence="6 12" id="KW-0762">Sugar transport</keyword>
<evidence type="ECO:0000256" key="6">
    <source>
        <dbReference type="ARBA" id="ARBA00022597"/>
    </source>
</evidence>
<proteinExistence type="inferred from homology"/>
<dbReference type="EMBL" id="OA882291">
    <property type="protein sequence ID" value="CAD7274481.1"/>
    <property type="molecule type" value="Genomic_DNA"/>
</dbReference>
<evidence type="ECO:0000256" key="3">
    <source>
        <dbReference type="ARBA" id="ARBA00007809"/>
    </source>
</evidence>
<comment type="function">
    <text evidence="12">Mediates sugar transport across membranes.</text>
</comment>
<evidence type="ECO:0000256" key="12">
    <source>
        <dbReference type="RuleBase" id="RU910715"/>
    </source>
</evidence>
<feature type="compositionally biased region" description="Basic and acidic residues" evidence="13">
    <location>
        <begin position="202"/>
        <end position="213"/>
    </location>
</feature>
<dbReference type="GO" id="GO:0000139">
    <property type="term" value="C:Golgi membrane"/>
    <property type="evidence" value="ECO:0007669"/>
    <property type="project" value="UniProtKB-SubCell"/>
</dbReference>
<keyword evidence="9 12" id="KW-1133">Transmembrane helix</keyword>
<evidence type="ECO:0000313" key="15">
    <source>
        <dbReference type="Proteomes" id="UP000678499"/>
    </source>
</evidence>
<keyword evidence="10" id="KW-0333">Golgi apparatus</keyword>
<protein>
    <recommendedName>
        <fullName evidence="12">Sugar transporter SWEET</fullName>
    </recommendedName>
</protein>
<dbReference type="EMBL" id="CAJPEX010000254">
    <property type="protein sequence ID" value="CAG0914633.1"/>
    <property type="molecule type" value="Genomic_DNA"/>
</dbReference>
<dbReference type="PANTHER" id="PTHR10791:SF112">
    <property type="entry name" value="SUGAR TRANSPORTER SWEET1"/>
    <property type="match status" value="1"/>
</dbReference>
<keyword evidence="8" id="KW-0677">Repeat</keyword>
<evidence type="ECO:0000256" key="11">
    <source>
        <dbReference type="ARBA" id="ARBA00023136"/>
    </source>
</evidence>
<comment type="subcellular location">
    <subcellularLocation>
        <location evidence="1">Cell membrane</location>
        <topology evidence="1">Multi-pass membrane protein</topology>
    </subcellularLocation>
    <subcellularLocation>
        <location evidence="2">Golgi apparatus membrane</location>
        <topology evidence="2">Multi-pass membrane protein</topology>
    </subcellularLocation>
</comment>
<sequence length="249" mass="27729">MDIAKKRNVGGNTCVPFLCSMLGSAFWFKYATLIGYNPTMIIVNTMAIVMNSGYLWIYYLFCGRKPLVHRYLMAILALIATTYWYVDYVLEDREDARCKLGLIACCISVLFTASPLVLIGHVIETRSTEALPLLLIASTFLVSVLWLLYGMVLGDTFVTESPTGSFIALQVQNGISVVFGLVQLALFAIYPRRRGSPASPETIRDGEDARRDLTSTTRLQQSGRKVLDSVLRERVAVVDPLQLGRTGRK</sequence>
<dbReference type="GO" id="GO:0051119">
    <property type="term" value="F:sugar transmembrane transporter activity"/>
    <property type="evidence" value="ECO:0007669"/>
    <property type="project" value="InterPro"/>
</dbReference>
<accession>A0A7R9G9U8</accession>
<keyword evidence="5" id="KW-1003">Cell membrane</keyword>
<dbReference type="Gene3D" id="1.20.1280.290">
    <property type="match status" value="2"/>
</dbReference>
<evidence type="ECO:0000256" key="7">
    <source>
        <dbReference type="ARBA" id="ARBA00022692"/>
    </source>
</evidence>
<dbReference type="PANTHER" id="PTHR10791">
    <property type="entry name" value="RAG1-ACTIVATING PROTEIN 1"/>
    <property type="match status" value="1"/>
</dbReference>
<feature type="transmembrane region" description="Helical" evidence="12">
    <location>
        <begin position="9"/>
        <end position="28"/>
    </location>
</feature>
<name>A0A7R9G9U8_9CRUS</name>
<feature type="transmembrane region" description="Helical" evidence="12">
    <location>
        <begin position="68"/>
        <end position="86"/>
    </location>
</feature>
<comment type="similarity">
    <text evidence="3 12">Belongs to the SWEET sugar transporter family.</text>
</comment>
<evidence type="ECO:0000256" key="13">
    <source>
        <dbReference type="SAM" id="MobiDB-lite"/>
    </source>
</evidence>
<feature type="transmembrane region" description="Helical" evidence="12">
    <location>
        <begin position="101"/>
        <end position="123"/>
    </location>
</feature>
<evidence type="ECO:0000256" key="10">
    <source>
        <dbReference type="ARBA" id="ARBA00023034"/>
    </source>
</evidence>
<keyword evidence="7 12" id="KW-0812">Transmembrane</keyword>
<comment type="caution">
    <text evidence="12">Lacks conserved residue(s) required for the propagation of feature annotation.</text>
</comment>
<keyword evidence="11 12" id="KW-0472">Membrane</keyword>
<organism evidence="14">
    <name type="scientific">Notodromas monacha</name>
    <dbReference type="NCBI Taxonomy" id="399045"/>
    <lineage>
        <taxon>Eukaryota</taxon>
        <taxon>Metazoa</taxon>
        <taxon>Ecdysozoa</taxon>
        <taxon>Arthropoda</taxon>
        <taxon>Crustacea</taxon>
        <taxon>Oligostraca</taxon>
        <taxon>Ostracoda</taxon>
        <taxon>Podocopa</taxon>
        <taxon>Podocopida</taxon>
        <taxon>Cypridocopina</taxon>
        <taxon>Cypridoidea</taxon>
        <taxon>Cyprididae</taxon>
        <taxon>Notodromas</taxon>
    </lineage>
</organism>
<evidence type="ECO:0000256" key="9">
    <source>
        <dbReference type="ARBA" id="ARBA00022989"/>
    </source>
</evidence>
<dbReference type="AlphaFoldDB" id="A0A7R9G9U8"/>
<feature type="region of interest" description="Disordered" evidence="13">
    <location>
        <begin position="195"/>
        <end position="215"/>
    </location>
</feature>